<evidence type="ECO:0000313" key="2">
    <source>
        <dbReference type="EMBL" id="CEI63088.1"/>
    </source>
</evidence>
<feature type="region of interest" description="Disordered" evidence="1">
    <location>
        <begin position="1"/>
        <end position="28"/>
    </location>
</feature>
<keyword evidence="3" id="KW-1185">Reference proteome</keyword>
<evidence type="ECO:0000313" key="3">
    <source>
        <dbReference type="Proteomes" id="UP000245910"/>
    </source>
</evidence>
<feature type="region of interest" description="Disordered" evidence="1">
    <location>
        <begin position="40"/>
        <end position="84"/>
    </location>
</feature>
<reference evidence="3" key="1">
    <citation type="submission" date="2014-10" db="EMBL/GenBank/DDBJ databases">
        <authorList>
            <person name="King R."/>
        </authorList>
    </citation>
    <scope>NUCLEOTIDE SEQUENCE [LARGE SCALE GENOMIC DNA]</scope>
    <source>
        <strain evidence="3">A3/5</strain>
    </source>
</reference>
<proteinExistence type="predicted"/>
<evidence type="ECO:0000256" key="1">
    <source>
        <dbReference type="SAM" id="MobiDB-lite"/>
    </source>
</evidence>
<feature type="compositionally biased region" description="Polar residues" evidence="1">
    <location>
        <begin position="41"/>
        <end position="54"/>
    </location>
</feature>
<accession>A0A2L2T0Q6</accession>
<protein>
    <submittedName>
        <fullName evidence="2">Uncharacterized protein</fullName>
    </submittedName>
</protein>
<dbReference type="AlphaFoldDB" id="A0A2L2T0Q6"/>
<sequence length="84" mass="9250">MTSIDGRIPVAKSTGEREAPLYPATATPGVMLAQRSGMVWSDSTMPPRTRQTQAKPDEIGNEDVVMVPQSPLVSGNQRQRRTRR</sequence>
<organism evidence="2 3">
    <name type="scientific">Fusarium venenatum</name>
    <dbReference type="NCBI Taxonomy" id="56646"/>
    <lineage>
        <taxon>Eukaryota</taxon>
        <taxon>Fungi</taxon>
        <taxon>Dikarya</taxon>
        <taxon>Ascomycota</taxon>
        <taxon>Pezizomycotina</taxon>
        <taxon>Sordariomycetes</taxon>
        <taxon>Hypocreomycetidae</taxon>
        <taxon>Hypocreales</taxon>
        <taxon>Nectriaceae</taxon>
        <taxon>Fusarium</taxon>
    </lineage>
</organism>
<dbReference type="Proteomes" id="UP000245910">
    <property type="component" value="Chromosome II"/>
</dbReference>
<name>A0A2L2T0Q6_9HYPO</name>
<dbReference type="EMBL" id="LN649230">
    <property type="protein sequence ID" value="CEI63088.1"/>
    <property type="molecule type" value="Genomic_DNA"/>
</dbReference>